<feature type="region of interest" description="Disordered" evidence="5">
    <location>
        <begin position="694"/>
        <end position="716"/>
    </location>
</feature>
<evidence type="ECO:0000256" key="5">
    <source>
        <dbReference type="SAM" id="MobiDB-lite"/>
    </source>
</evidence>
<feature type="domain" description="Glycoside hydrolase family 31 TIM barrel" evidence="6">
    <location>
        <begin position="211"/>
        <end position="370"/>
    </location>
</feature>
<dbReference type="InterPro" id="IPR000322">
    <property type="entry name" value="Glyco_hydro_31_TIM"/>
</dbReference>
<evidence type="ECO:0000256" key="1">
    <source>
        <dbReference type="ARBA" id="ARBA00007806"/>
    </source>
</evidence>
<dbReference type="Gene3D" id="3.20.20.80">
    <property type="entry name" value="Glycosidases"/>
    <property type="match status" value="2"/>
</dbReference>
<keyword evidence="3 4" id="KW-0326">Glycosidase</keyword>
<dbReference type="GO" id="GO:0005975">
    <property type="term" value="P:carbohydrate metabolic process"/>
    <property type="evidence" value="ECO:0007669"/>
    <property type="project" value="InterPro"/>
</dbReference>
<name>A0A7R9IYN8_TIMCA</name>
<evidence type="ECO:0000259" key="6">
    <source>
        <dbReference type="Pfam" id="PF01055"/>
    </source>
</evidence>
<gene>
    <name evidence="7" type="ORF">TCMB3V08_LOCUS1975</name>
</gene>
<keyword evidence="2 4" id="KW-0378">Hydrolase</keyword>
<protein>
    <submittedName>
        <fullName evidence="7">(California timema) hypothetical protein</fullName>
    </submittedName>
</protein>
<dbReference type="CDD" id="cd06592">
    <property type="entry name" value="GH31_NET37"/>
    <property type="match status" value="1"/>
</dbReference>
<evidence type="ECO:0000313" key="7">
    <source>
        <dbReference type="EMBL" id="CAD7569231.1"/>
    </source>
</evidence>
<dbReference type="PANTHER" id="PTHR43053">
    <property type="entry name" value="GLYCOSIDASE FAMILY 31"/>
    <property type="match status" value="1"/>
</dbReference>
<reference evidence="7" key="1">
    <citation type="submission" date="2020-11" db="EMBL/GenBank/DDBJ databases">
        <authorList>
            <person name="Tran Van P."/>
        </authorList>
    </citation>
    <scope>NUCLEOTIDE SEQUENCE</scope>
</reference>
<dbReference type="SUPFAM" id="SSF51445">
    <property type="entry name" value="(Trans)glycosidases"/>
    <property type="match status" value="1"/>
</dbReference>
<dbReference type="Pfam" id="PF01055">
    <property type="entry name" value="Glyco_hydro_31_2nd"/>
    <property type="match status" value="1"/>
</dbReference>
<accession>A0A7R9IYN8</accession>
<evidence type="ECO:0000256" key="4">
    <source>
        <dbReference type="RuleBase" id="RU361185"/>
    </source>
</evidence>
<dbReference type="EMBL" id="OE179603">
    <property type="protein sequence ID" value="CAD7569231.1"/>
    <property type="molecule type" value="Genomic_DNA"/>
</dbReference>
<dbReference type="AlphaFoldDB" id="A0A7R9IYN8"/>
<organism evidence="7">
    <name type="scientific">Timema californicum</name>
    <name type="common">California timema</name>
    <name type="synonym">Walking stick</name>
    <dbReference type="NCBI Taxonomy" id="61474"/>
    <lineage>
        <taxon>Eukaryota</taxon>
        <taxon>Metazoa</taxon>
        <taxon>Ecdysozoa</taxon>
        <taxon>Arthropoda</taxon>
        <taxon>Hexapoda</taxon>
        <taxon>Insecta</taxon>
        <taxon>Pterygota</taxon>
        <taxon>Neoptera</taxon>
        <taxon>Polyneoptera</taxon>
        <taxon>Phasmatodea</taxon>
        <taxon>Timematodea</taxon>
        <taxon>Timematoidea</taxon>
        <taxon>Timematidae</taxon>
        <taxon>Timema</taxon>
    </lineage>
</organism>
<comment type="similarity">
    <text evidence="1 4">Belongs to the glycosyl hydrolase 31 family.</text>
</comment>
<dbReference type="PANTHER" id="PTHR43053:SF4">
    <property type="entry name" value="MYOGENESIS-REGULATING GLYCOSIDASE"/>
    <property type="match status" value="1"/>
</dbReference>
<proteinExistence type="inferred from homology"/>
<evidence type="ECO:0000256" key="3">
    <source>
        <dbReference type="ARBA" id="ARBA00023295"/>
    </source>
</evidence>
<dbReference type="InterPro" id="IPR050985">
    <property type="entry name" value="Alpha-glycosidase_related"/>
</dbReference>
<dbReference type="GO" id="GO:0004553">
    <property type="term" value="F:hydrolase activity, hydrolyzing O-glycosyl compounds"/>
    <property type="evidence" value="ECO:0007669"/>
    <property type="project" value="InterPro"/>
</dbReference>
<dbReference type="InterPro" id="IPR017853">
    <property type="entry name" value="GH"/>
</dbReference>
<evidence type="ECO:0000256" key="2">
    <source>
        <dbReference type="ARBA" id="ARBA00022801"/>
    </source>
</evidence>
<sequence>MRPGARDPEPLVGGGATVLRGTLGKGLGPSSSVCSSSEGVCLQWESATLKVTQEGDECQKVEWTSPGVDGNVTQFEDCFDIGEDHWFGGAERQQQVWPFEKYTFDENSWITKLDQYQAMAEPYWVTSRGVYIYVDDEVPLFVDVNNHEDNGVCLVARRSDPYLPNIPALSLSYRLCTLDNAREAQLHAINNYLRKPIGIPDERMLTHPVWSTWAKYKKNIDADLVREFADNIVKHGFNNSQLEIDEQWERCFGSLEFDETKFPDVKNLTDYLKSRGFRVTLWTPPFINVGCEPYYSYALEKGYFVRNPENVTTTTWWEGEAGLVDFTNWEAKYWWEDRVWDNLREGGFDSRKFDAGESSFAPQLPVLNASKADHPNIFSTSPVCSEGNASSGIRNVDWSLATKSSAISRLEGTRCRTSAGDQAVSGQSTVRVEPKTMRGKYVETAARFGNQIEVRTARRTQSLNIFLRMLDKNSEWGFSNGLNTLVTTLLVFNIAGYPFVLPDMIGGNGYNGAPSKELFIRWTQTNTFMPAMQFAYPPWDYDSEVNITHVYDPILGAVGVCSTKIQPSSVTHRLDHPDVVPTVEMLEHRAWLHPVPCETRVRSWSQLQVRLCRGDCGGKEGGTTAPNTAILSDSDRVITSPWSLRGRPATATNTLAFISYEVVHTCVRITRTLATCVGLLPLIRFLSEEKSSRATEKKHTRQTLSLMGESPDSSDTGECCALLGDNISN</sequence>